<dbReference type="EMBL" id="MFDE01000029">
    <property type="protein sequence ID" value="OGE38094.1"/>
    <property type="molecule type" value="Genomic_DNA"/>
</dbReference>
<comment type="caution">
    <text evidence="1">The sequence shown here is derived from an EMBL/GenBank/DDBJ whole genome shotgun (WGS) entry which is preliminary data.</text>
</comment>
<evidence type="ECO:0000313" key="1">
    <source>
        <dbReference type="EMBL" id="OGE38094.1"/>
    </source>
</evidence>
<proteinExistence type="predicted"/>
<sequence length="91" mass="10620">MRIWLDNAGEGLKKVIKKLPEREKIPIPRRTPGVGYGLPTILSYYVSSGLKMKEDKRLEQFQQNLKSKASSDRDIKEELDMQYRKLKKRGV</sequence>
<organism evidence="1 2">
    <name type="scientific">Candidatus Daviesbacteria bacterium RIFCSPHIGHO2_12_FULL_37_11</name>
    <dbReference type="NCBI Taxonomy" id="1797777"/>
    <lineage>
        <taxon>Bacteria</taxon>
        <taxon>Candidatus Daviesiibacteriota</taxon>
    </lineage>
</organism>
<reference evidence="1 2" key="1">
    <citation type="journal article" date="2016" name="Nat. Commun.">
        <title>Thousands of microbial genomes shed light on interconnected biogeochemical processes in an aquifer system.</title>
        <authorList>
            <person name="Anantharaman K."/>
            <person name="Brown C.T."/>
            <person name="Hug L.A."/>
            <person name="Sharon I."/>
            <person name="Castelle C.J."/>
            <person name="Probst A.J."/>
            <person name="Thomas B.C."/>
            <person name="Singh A."/>
            <person name="Wilkins M.J."/>
            <person name="Karaoz U."/>
            <person name="Brodie E.L."/>
            <person name="Williams K.H."/>
            <person name="Hubbard S.S."/>
            <person name="Banfield J.F."/>
        </authorList>
    </citation>
    <scope>NUCLEOTIDE SEQUENCE [LARGE SCALE GENOMIC DNA]</scope>
</reference>
<evidence type="ECO:0000313" key="2">
    <source>
        <dbReference type="Proteomes" id="UP000176527"/>
    </source>
</evidence>
<protein>
    <submittedName>
        <fullName evidence="1">Uncharacterized protein</fullName>
    </submittedName>
</protein>
<name>A0A1F5KBA0_9BACT</name>
<dbReference type="AlphaFoldDB" id="A0A1F5KBA0"/>
<accession>A0A1F5KBA0</accession>
<dbReference type="Proteomes" id="UP000176527">
    <property type="component" value="Unassembled WGS sequence"/>
</dbReference>
<gene>
    <name evidence="1" type="ORF">A3F00_04835</name>
</gene>